<gene>
    <name evidence="2" type="ORF">IW261DRAFT_1660051</name>
</gene>
<name>A0AA39NW21_9AGAR</name>
<evidence type="ECO:0000256" key="1">
    <source>
        <dbReference type="SAM" id="MobiDB-lite"/>
    </source>
</evidence>
<protein>
    <submittedName>
        <fullName evidence="2">Uncharacterized protein</fullName>
    </submittedName>
</protein>
<keyword evidence="3" id="KW-1185">Reference proteome</keyword>
<evidence type="ECO:0000313" key="2">
    <source>
        <dbReference type="EMBL" id="KAK0472951.1"/>
    </source>
</evidence>
<dbReference type="Proteomes" id="UP001175227">
    <property type="component" value="Unassembled WGS sequence"/>
</dbReference>
<reference evidence="2" key="1">
    <citation type="submission" date="2023-06" db="EMBL/GenBank/DDBJ databases">
        <authorList>
            <consortium name="Lawrence Berkeley National Laboratory"/>
            <person name="Ahrendt S."/>
            <person name="Sahu N."/>
            <person name="Indic B."/>
            <person name="Wong-Bajracharya J."/>
            <person name="Merenyi Z."/>
            <person name="Ke H.-M."/>
            <person name="Monk M."/>
            <person name="Kocsube S."/>
            <person name="Drula E."/>
            <person name="Lipzen A."/>
            <person name="Balint B."/>
            <person name="Henrissat B."/>
            <person name="Andreopoulos B."/>
            <person name="Martin F.M."/>
            <person name="Harder C.B."/>
            <person name="Rigling D."/>
            <person name="Ford K.L."/>
            <person name="Foster G.D."/>
            <person name="Pangilinan J."/>
            <person name="Papanicolaou A."/>
            <person name="Barry K."/>
            <person name="LaButti K."/>
            <person name="Viragh M."/>
            <person name="Koriabine M."/>
            <person name="Yan M."/>
            <person name="Riley R."/>
            <person name="Champramary S."/>
            <person name="Plett K.L."/>
            <person name="Tsai I.J."/>
            <person name="Slot J."/>
            <person name="Sipos G."/>
            <person name="Plett J."/>
            <person name="Nagy L.G."/>
            <person name="Grigoriev I.V."/>
        </authorList>
    </citation>
    <scope>NUCLEOTIDE SEQUENCE</scope>
    <source>
        <strain evidence="2">ICMP 16352</strain>
    </source>
</reference>
<sequence>MLSFLSPRKSRQATGWRVLSFDLITGADDLPTAGSDSEDDSPPTLSPTWGDDGTEEMRRDRAESEDDVWAYLLCVKTEPWAACMGNRQVFLRHVLRKARYEWRVTLMERSSYVLSIFVEVGFEFKNRKNYHVLRVQPLPQTAPLQRRKEVVIDPVFFALQLSGCPQGIGQLIELQGQIDVYAGGLNADNDGEYASAWWDDIGQILYGDDDRRERTCSQSHHEQARRWGNLEVRKVEEREGALSKPSPRK</sequence>
<comment type="caution">
    <text evidence="2">The sequence shown here is derived from an EMBL/GenBank/DDBJ whole genome shotgun (WGS) entry which is preliminary data.</text>
</comment>
<organism evidence="2 3">
    <name type="scientific">Armillaria novae-zelandiae</name>
    <dbReference type="NCBI Taxonomy" id="153914"/>
    <lineage>
        <taxon>Eukaryota</taxon>
        <taxon>Fungi</taxon>
        <taxon>Dikarya</taxon>
        <taxon>Basidiomycota</taxon>
        <taxon>Agaricomycotina</taxon>
        <taxon>Agaricomycetes</taxon>
        <taxon>Agaricomycetidae</taxon>
        <taxon>Agaricales</taxon>
        <taxon>Marasmiineae</taxon>
        <taxon>Physalacriaceae</taxon>
        <taxon>Armillaria</taxon>
    </lineage>
</organism>
<proteinExistence type="predicted"/>
<accession>A0AA39NW21</accession>
<dbReference type="EMBL" id="JAUEPR010000036">
    <property type="protein sequence ID" value="KAK0472951.1"/>
    <property type="molecule type" value="Genomic_DNA"/>
</dbReference>
<dbReference type="AlphaFoldDB" id="A0AA39NW21"/>
<evidence type="ECO:0000313" key="3">
    <source>
        <dbReference type="Proteomes" id="UP001175227"/>
    </source>
</evidence>
<feature type="region of interest" description="Disordered" evidence="1">
    <location>
        <begin position="29"/>
        <end position="60"/>
    </location>
</feature>